<dbReference type="SUPFAM" id="SSF46785">
    <property type="entry name" value="Winged helix' DNA-binding domain"/>
    <property type="match status" value="1"/>
</dbReference>
<dbReference type="Proteomes" id="UP001589867">
    <property type="component" value="Unassembled WGS sequence"/>
</dbReference>
<reference evidence="5 6" key="1">
    <citation type="submission" date="2024-09" db="EMBL/GenBank/DDBJ databases">
        <authorList>
            <person name="Sun Q."/>
            <person name="Mori K."/>
        </authorList>
    </citation>
    <scope>NUCLEOTIDE SEQUENCE [LARGE SCALE GENOMIC DNA]</scope>
    <source>
        <strain evidence="5 6">TBRC 3947</strain>
    </source>
</reference>
<dbReference type="Gene3D" id="1.10.10.10">
    <property type="entry name" value="Winged helix-like DNA-binding domain superfamily/Winged helix DNA-binding domain"/>
    <property type="match status" value="1"/>
</dbReference>
<dbReference type="SMART" id="SM00866">
    <property type="entry name" value="UTRA"/>
    <property type="match status" value="1"/>
</dbReference>
<dbReference type="SMART" id="SM00345">
    <property type="entry name" value="HTH_GNTR"/>
    <property type="match status" value="1"/>
</dbReference>
<dbReference type="PANTHER" id="PTHR44846">
    <property type="entry name" value="MANNOSYL-D-GLYCERATE TRANSPORT/METABOLISM SYSTEM REPRESSOR MNGR-RELATED"/>
    <property type="match status" value="1"/>
</dbReference>
<dbReference type="CDD" id="cd07377">
    <property type="entry name" value="WHTH_GntR"/>
    <property type="match status" value="1"/>
</dbReference>
<gene>
    <name evidence="5" type="ORF">ACFFIA_08225</name>
</gene>
<dbReference type="InterPro" id="IPR036388">
    <property type="entry name" value="WH-like_DNA-bd_sf"/>
</dbReference>
<evidence type="ECO:0000313" key="5">
    <source>
        <dbReference type="EMBL" id="MFC0527643.1"/>
    </source>
</evidence>
<dbReference type="PROSITE" id="PS50949">
    <property type="entry name" value="HTH_GNTR"/>
    <property type="match status" value="1"/>
</dbReference>
<dbReference type="EMBL" id="JBHLUH010000009">
    <property type="protein sequence ID" value="MFC0527643.1"/>
    <property type="molecule type" value="Genomic_DNA"/>
</dbReference>
<evidence type="ECO:0000256" key="1">
    <source>
        <dbReference type="ARBA" id="ARBA00023015"/>
    </source>
</evidence>
<evidence type="ECO:0000256" key="3">
    <source>
        <dbReference type="ARBA" id="ARBA00023163"/>
    </source>
</evidence>
<evidence type="ECO:0000256" key="2">
    <source>
        <dbReference type="ARBA" id="ARBA00023125"/>
    </source>
</evidence>
<dbReference type="InterPro" id="IPR036390">
    <property type="entry name" value="WH_DNA-bd_sf"/>
</dbReference>
<dbReference type="Pfam" id="PF00392">
    <property type="entry name" value="GntR"/>
    <property type="match status" value="1"/>
</dbReference>
<dbReference type="PRINTS" id="PR00035">
    <property type="entry name" value="HTHGNTR"/>
</dbReference>
<sequence>MLERDGPMPLYYQIANILRSRIASGEWAPGDRLPSEAQLAASFQVSPVTMRQALGVLERQGRLDRRQGVGTFVRPGAVQEDRVRITIPLEMFAEPIAGFEVRTLSLDHALPPPDVRETLGLAPGEQCVHVRRVRSAAHGPVTYASSYMPRWIGDGLTLADLQHSLMTDILEKQGVRVSGAIQTIEASLANQDSAGVLGVPVGAAVLLVRRVYQLENGQVGLVAVNHHPGHEIRFELRLTRDSDAGRWDLHTQQNDT</sequence>
<dbReference type="RefSeq" id="WP_377247944.1">
    <property type="nucleotide sequence ID" value="NZ_JBHLUH010000009.1"/>
</dbReference>
<organism evidence="5 6">
    <name type="scientific">Phytohabitans kaempferiae</name>
    <dbReference type="NCBI Taxonomy" id="1620943"/>
    <lineage>
        <taxon>Bacteria</taxon>
        <taxon>Bacillati</taxon>
        <taxon>Actinomycetota</taxon>
        <taxon>Actinomycetes</taxon>
        <taxon>Micromonosporales</taxon>
        <taxon>Micromonosporaceae</taxon>
    </lineage>
</organism>
<keyword evidence="2" id="KW-0238">DNA-binding</keyword>
<dbReference type="InterPro" id="IPR050679">
    <property type="entry name" value="Bact_HTH_transcr_reg"/>
</dbReference>
<evidence type="ECO:0000259" key="4">
    <source>
        <dbReference type="PROSITE" id="PS50949"/>
    </source>
</evidence>
<keyword evidence="1" id="KW-0805">Transcription regulation</keyword>
<keyword evidence="3" id="KW-0804">Transcription</keyword>
<comment type="caution">
    <text evidence="5">The sequence shown here is derived from an EMBL/GenBank/DDBJ whole genome shotgun (WGS) entry which is preliminary data.</text>
</comment>
<accession>A0ABV6LZK5</accession>
<dbReference type="PANTHER" id="PTHR44846:SF1">
    <property type="entry name" value="MANNOSYL-D-GLYCERATE TRANSPORT_METABOLISM SYSTEM REPRESSOR MNGR-RELATED"/>
    <property type="match status" value="1"/>
</dbReference>
<name>A0ABV6LZK5_9ACTN</name>
<dbReference type="InterPro" id="IPR028978">
    <property type="entry name" value="Chorismate_lyase_/UTRA_dom_sf"/>
</dbReference>
<dbReference type="Pfam" id="PF07702">
    <property type="entry name" value="UTRA"/>
    <property type="match status" value="1"/>
</dbReference>
<keyword evidence="6" id="KW-1185">Reference proteome</keyword>
<feature type="domain" description="HTH gntR-type" evidence="4">
    <location>
        <begin position="8"/>
        <end position="76"/>
    </location>
</feature>
<protein>
    <submittedName>
        <fullName evidence="5">GntR family transcriptional regulator</fullName>
    </submittedName>
</protein>
<evidence type="ECO:0000313" key="6">
    <source>
        <dbReference type="Proteomes" id="UP001589867"/>
    </source>
</evidence>
<proteinExistence type="predicted"/>
<dbReference type="SUPFAM" id="SSF64288">
    <property type="entry name" value="Chorismate lyase-like"/>
    <property type="match status" value="1"/>
</dbReference>
<dbReference type="InterPro" id="IPR000524">
    <property type="entry name" value="Tscrpt_reg_HTH_GntR"/>
</dbReference>
<dbReference type="InterPro" id="IPR011663">
    <property type="entry name" value="UTRA"/>
</dbReference>
<dbReference type="Gene3D" id="3.40.1410.10">
    <property type="entry name" value="Chorismate lyase-like"/>
    <property type="match status" value="1"/>
</dbReference>